<dbReference type="Gene3D" id="4.10.1000.10">
    <property type="entry name" value="Zinc finger, CCCH-type"/>
    <property type="match status" value="1"/>
</dbReference>
<dbReference type="AlphaFoldDB" id="A0AAE1KB67"/>
<dbReference type="Proteomes" id="UP001286313">
    <property type="component" value="Unassembled WGS sequence"/>
</dbReference>
<comment type="caution">
    <text evidence="1">The sequence shown here is derived from an EMBL/GenBank/DDBJ whole genome shotgun (WGS) entry which is preliminary data.</text>
</comment>
<sequence>MLKDSLNFKVVRDILDYGPQYNEYHWSDGTNIPGPVRIGQKHYRKAFNNTEEGPGGLVTITPTSGPLQQQHLGIPGAGAGRGTGDGAGQVQVRQVGSPFDMTKYKTEMCRTFMYTGLCEYGTPVCTPMVPLTYVATPDTQCSVPKSARPFIRRGTACMGVGVSVRHETE</sequence>
<keyword evidence="2" id="KW-1185">Reference proteome</keyword>
<evidence type="ECO:0000313" key="2">
    <source>
        <dbReference type="Proteomes" id="UP001286313"/>
    </source>
</evidence>
<gene>
    <name evidence="1" type="ORF">Pcinc_027190</name>
</gene>
<organism evidence="1 2">
    <name type="scientific">Petrolisthes cinctipes</name>
    <name type="common">Flat porcelain crab</name>
    <dbReference type="NCBI Taxonomy" id="88211"/>
    <lineage>
        <taxon>Eukaryota</taxon>
        <taxon>Metazoa</taxon>
        <taxon>Ecdysozoa</taxon>
        <taxon>Arthropoda</taxon>
        <taxon>Crustacea</taxon>
        <taxon>Multicrustacea</taxon>
        <taxon>Malacostraca</taxon>
        <taxon>Eumalacostraca</taxon>
        <taxon>Eucarida</taxon>
        <taxon>Decapoda</taxon>
        <taxon>Pleocyemata</taxon>
        <taxon>Anomura</taxon>
        <taxon>Galatheoidea</taxon>
        <taxon>Porcellanidae</taxon>
        <taxon>Petrolisthes</taxon>
    </lineage>
</organism>
<accession>A0AAE1KB67</accession>
<evidence type="ECO:0000313" key="1">
    <source>
        <dbReference type="EMBL" id="KAK3867340.1"/>
    </source>
</evidence>
<reference evidence="1" key="1">
    <citation type="submission" date="2023-10" db="EMBL/GenBank/DDBJ databases">
        <title>Genome assemblies of two species of porcelain crab, Petrolisthes cinctipes and Petrolisthes manimaculis (Anomura: Porcellanidae).</title>
        <authorList>
            <person name="Angst P."/>
        </authorList>
    </citation>
    <scope>NUCLEOTIDE SEQUENCE</scope>
    <source>
        <strain evidence="1">PB745_01</strain>
        <tissue evidence="1">Gill</tissue>
    </source>
</reference>
<protein>
    <submittedName>
        <fullName evidence="1">Uncharacterized protein</fullName>
    </submittedName>
</protein>
<dbReference type="EMBL" id="JAWQEG010003227">
    <property type="protein sequence ID" value="KAK3867340.1"/>
    <property type="molecule type" value="Genomic_DNA"/>
</dbReference>
<proteinExistence type="predicted"/>
<name>A0AAE1KB67_PETCI</name>